<keyword evidence="3" id="KW-0732">Signal</keyword>
<evidence type="ECO:0008006" key="6">
    <source>
        <dbReference type="Google" id="ProtNLM"/>
    </source>
</evidence>
<dbReference type="Proteomes" id="UP001500466">
    <property type="component" value="Unassembled WGS sequence"/>
</dbReference>
<keyword evidence="5" id="KW-1185">Reference proteome</keyword>
<sequence length="266" mass="25534">MAKPLTRAASGIGAVALATGAFLAMAPQAYAGQISANVTCDVPMVGKKTAQQTIKVDAPATGAAGADVTVTVTLGPSPATSPVPLSNIDATPSIDFKVGSSTVTVTGAPVKVNFEANKPITSPPYTGKFKIPAGATGKIDLIPVKMATVADVSGQKLTTPCTVEGATSVASITIGGSSSTTTSGGSSTTTSGGSSTTSSGGSTSTSGGTTAAAGSSTTTTGDSLPKTGPLDDALSMGLVGGTVGLLGIGAVLVATRKVRNSRNAAA</sequence>
<proteinExistence type="predicted"/>
<gene>
    <name evidence="4" type="ORF">GCM10023205_30350</name>
</gene>
<accession>A0ABP9H8R8</accession>
<protein>
    <recommendedName>
        <fullName evidence="6">LPXTG-motif cell wall anchor domain-containing protein</fullName>
    </recommendedName>
</protein>
<evidence type="ECO:0000256" key="1">
    <source>
        <dbReference type="SAM" id="MobiDB-lite"/>
    </source>
</evidence>
<feature type="region of interest" description="Disordered" evidence="1">
    <location>
        <begin position="173"/>
        <end position="228"/>
    </location>
</feature>
<evidence type="ECO:0000313" key="5">
    <source>
        <dbReference type="Proteomes" id="UP001500466"/>
    </source>
</evidence>
<organism evidence="4 5">
    <name type="scientific">Yinghuangia aomiensis</name>
    <dbReference type="NCBI Taxonomy" id="676205"/>
    <lineage>
        <taxon>Bacteria</taxon>
        <taxon>Bacillati</taxon>
        <taxon>Actinomycetota</taxon>
        <taxon>Actinomycetes</taxon>
        <taxon>Kitasatosporales</taxon>
        <taxon>Streptomycetaceae</taxon>
        <taxon>Yinghuangia</taxon>
    </lineage>
</organism>
<keyword evidence="2" id="KW-0812">Transmembrane</keyword>
<feature type="transmembrane region" description="Helical" evidence="2">
    <location>
        <begin position="233"/>
        <end position="254"/>
    </location>
</feature>
<evidence type="ECO:0000313" key="4">
    <source>
        <dbReference type="EMBL" id="GAA4964225.1"/>
    </source>
</evidence>
<evidence type="ECO:0000256" key="3">
    <source>
        <dbReference type="SAM" id="SignalP"/>
    </source>
</evidence>
<evidence type="ECO:0000256" key="2">
    <source>
        <dbReference type="SAM" id="Phobius"/>
    </source>
</evidence>
<keyword evidence="2" id="KW-1133">Transmembrane helix</keyword>
<feature type="compositionally biased region" description="Low complexity" evidence="1">
    <location>
        <begin position="173"/>
        <end position="221"/>
    </location>
</feature>
<keyword evidence="2" id="KW-0472">Membrane</keyword>
<comment type="caution">
    <text evidence="4">The sequence shown here is derived from an EMBL/GenBank/DDBJ whole genome shotgun (WGS) entry which is preliminary data.</text>
</comment>
<dbReference type="RefSeq" id="WP_345675974.1">
    <property type="nucleotide sequence ID" value="NZ_BAABHS010000009.1"/>
</dbReference>
<reference evidence="5" key="1">
    <citation type="journal article" date="2019" name="Int. J. Syst. Evol. Microbiol.">
        <title>The Global Catalogue of Microorganisms (GCM) 10K type strain sequencing project: providing services to taxonomists for standard genome sequencing and annotation.</title>
        <authorList>
            <consortium name="The Broad Institute Genomics Platform"/>
            <consortium name="The Broad Institute Genome Sequencing Center for Infectious Disease"/>
            <person name="Wu L."/>
            <person name="Ma J."/>
        </authorList>
    </citation>
    <scope>NUCLEOTIDE SEQUENCE [LARGE SCALE GENOMIC DNA]</scope>
    <source>
        <strain evidence="5">JCM 17986</strain>
    </source>
</reference>
<feature type="chain" id="PRO_5046931684" description="LPXTG-motif cell wall anchor domain-containing protein" evidence="3">
    <location>
        <begin position="32"/>
        <end position="266"/>
    </location>
</feature>
<dbReference type="EMBL" id="BAABHS010000009">
    <property type="protein sequence ID" value="GAA4964225.1"/>
    <property type="molecule type" value="Genomic_DNA"/>
</dbReference>
<feature type="signal peptide" evidence="3">
    <location>
        <begin position="1"/>
        <end position="31"/>
    </location>
</feature>
<name>A0ABP9H8R8_9ACTN</name>